<evidence type="ECO:0000259" key="8">
    <source>
        <dbReference type="Pfam" id="PF04052"/>
    </source>
</evidence>
<dbReference type="GO" id="GO:0042597">
    <property type="term" value="C:periplasmic space"/>
    <property type="evidence" value="ECO:0007669"/>
    <property type="project" value="UniProtKB-SubCell"/>
</dbReference>
<dbReference type="SUPFAM" id="SSF69304">
    <property type="entry name" value="Tricorn protease N-terminal domain"/>
    <property type="match status" value="1"/>
</dbReference>
<evidence type="ECO:0000256" key="5">
    <source>
        <dbReference type="ARBA" id="ARBA00022764"/>
    </source>
</evidence>
<dbReference type="GO" id="GO:0051301">
    <property type="term" value="P:cell division"/>
    <property type="evidence" value="ECO:0007669"/>
    <property type="project" value="UniProtKB-UniRule"/>
</dbReference>
<protein>
    <recommendedName>
        <fullName evidence="7">Tol-Pal system protein TolB</fullName>
    </recommendedName>
</protein>
<dbReference type="PANTHER" id="PTHR36842">
    <property type="entry name" value="PROTEIN TOLB HOMOLOG"/>
    <property type="match status" value="1"/>
</dbReference>
<accession>A0A3P4B7D5</accession>
<comment type="similarity">
    <text evidence="2 7">Belongs to the TolB family.</text>
</comment>
<evidence type="ECO:0000313" key="9">
    <source>
        <dbReference type="EMBL" id="VCU72214.1"/>
    </source>
</evidence>
<evidence type="ECO:0000256" key="1">
    <source>
        <dbReference type="ARBA" id="ARBA00004418"/>
    </source>
</evidence>
<dbReference type="InterPro" id="IPR011659">
    <property type="entry name" value="WD40"/>
</dbReference>
<evidence type="ECO:0000313" key="10">
    <source>
        <dbReference type="Proteomes" id="UP000277294"/>
    </source>
</evidence>
<keyword evidence="4 7" id="KW-0732">Signal</keyword>
<dbReference type="SUPFAM" id="SSF52964">
    <property type="entry name" value="TolB, N-terminal domain"/>
    <property type="match status" value="1"/>
</dbReference>
<keyword evidence="6 7" id="KW-0131">Cell cycle</keyword>
<evidence type="ECO:0000256" key="2">
    <source>
        <dbReference type="ARBA" id="ARBA00009820"/>
    </source>
</evidence>
<dbReference type="HAMAP" id="MF_00671">
    <property type="entry name" value="TolB"/>
    <property type="match status" value="1"/>
</dbReference>
<keyword evidence="5 7" id="KW-0574">Periplasm</keyword>
<dbReference type="InterPro" id="IPR014167">
    <property type="entry name" value="Tol-Pal_TolB"/>
</dbReference>
<comment type="subunit">
    <text evidence="7">The Tol-Pal system is composed of five core proteins: the inner membrane proteins TolA, TolQ and TolR, the periplasmic protein TolB and the outer membrane protein Pal. They form a network linking the inner and outer membranes and the peptidoglycan layer.</text>
</comment>
<dbReference type="InterPro" id="IPR007195">
    <property type="entry name" value="TolB_N"/>
</dbReference>
<dbReference type="Pfam" id="PF07676">
    <property type="entry name" value="PD40"/>
    <property type="match status" value="5"/>
</dbReference>
<dbReference type="InterPro" id="IPR011042">
    <property type="entry name" value="6-blade_b-propeller_TolB-like"/>
</dbReference>
<dbReference type="Gene3D" id="3.40.50.10070">
    <property type="entry name" value="TolB, N-terminal domain"/>
    <property type="match status" value="1"/>
</dbReference>
<keyword evidence="3 7" id="KW-0132">Cell division</keyword>
<comment type="function">
    <text evidence="7">Part of the Tol-Pal system, which plays a role in outer membrane invagination during cell division and is important for maintaining outer membrane integrity.</text>
</comment>
<dbReference type="AlphaFoldDB" id="A0A3P4B7D5"/>
<proteinExistence type="inferred from homology"/>
<dbReference type="GO" id="GO:0017038">
    <property type="term" value="P:protein import"/>
    <property type="evidence" value="ECO:0007669"/>
    <property type="project" value="InterPro"/>
</dbReference>
<dbReference type="PANTHER" id="PTHR36842:SF1">
    <property type="entry name" value="PROTEIN TOLB"/>
    <property type="match status" value="1"/>
</dbReference>
<dbReference type="Gene3D" id="2.120.10.30">
    <property type="entry name" value="TolB, C-terminal domain"/>
    <property type="match status" value="1"/>
</dbReference>
<keyword evidence="10" id="KW-1185">Reference proteome</keyword>
<evidence type="ECO:0000256" key="7">
    <source>
        <dbReference type="HAMAP-Rule" id="MF_00671"/>
    </source>
</evidence>
<dbReference type="Proteomes" id="UP000277294">
    <property type="component" value="Unassembled WGS sequence"/>
</dbReference>
<evidence type="ECO:0000256" key="3">
    <source>
        <dbReference type="ARBA" id="ARBA00022618"/>
    </source>
</evidence>
<dbReference type="OrthoDB" id="9802240at2"/>
<reference evidence="9 10" key="1">
    <citation type="submission" date="2018-10" db="EMBL/GenBank/DDBJ databases">
        <authorList>
            <person name="Criscuolo A."/>
        </authorList>
    </citation>
    <scope>NUCLEOTIDE SEQUENCE [LARGE SCALE GENOMIC DNA]</scope>
    <source>
        <strain evidence="9">DnA1</strain>
    </source>
</reference>
<evidence type="ECO:0000256" key="4">
    <source>
        <dbReference type="ARBA" id="ARBA00022729"/>
    </source>
</evidence>
<organism evidence="9 10">
    <name type="scientific">Pigmentiphaga humi</name>
    <dbReference type="NCBI Taxonomy" id="2478468"/>
    <lineage>
        <taxon>Bacteria</taxon>
        <taxon>Pseudomonadati</taxon>
        <taxon>Pseudomonadota</taxon>
        <taxon>Betaproteobacteria</taxon>
        <taxon>Burkholderiales</taxon>
        <taxon>Alcaligenaceae</taxon>
        <taxon>Pigmentiphaga</taxon>
    </lineage>
</organism>
<sequence length="449" mass="48352">MTFAHIASSSPSHLSGGLRAGSRIGRRLAHGAAALAATAFVLGSAPAHAQLTVQISGAGANQYPIAVANFESADPQGRSVADIIRADLNRTGLFRLIDTGDTPLSESAVIGFAAWKTRGADSLAVGSVQRRNDRYDVRYRLVDTVQQSQMDGVAFSSGSNEMRRTAHQIADRIYEKLTGDRGIFATRIAYVLKRDNIYELQIADADGQNAQTALRSREPIISPSWSPDGTRLAYVSFESKKPVVYVHTITTGQRVPVANFKGNNSAPAWSPDGNRLAVVLTRDGLSQIYMLNADGSGLRRLTQSPGIDTEPTFTPDGRALLFTSDRGGSPQIYRLSLDNNQVERVTFKGNYNISPQLSPDGKTLLYITRRSGFQIASLDLATGNELLLTNGGRDESPSFAPNGKMILYATSQSGRGVLAAVSSDGRVTQTLSVLNGDVREPTWGPFLNY</sequence>
<dbReference type="EMBL" id="UWPJ01000038">
    <property type="protein sequence ID" value="VCU72214.1"/>
    <property type="molecule type" value="Genomic_DNA"/>
</dbReference>
<name>A0A3P4B7D5_9BURK</name>
<dbReference type="Pfam" id="PF04052">
    <property type="entry name" value="TolB_N"/>
    <property type="match status" value="1"/>
</dbReference>
<dbReference type="NCBIfam" id="TIGR02800">
    <property type="entry name" value="propeller_TolB"/>
    <property type="match status" value="1"/>
</dbReference>
<gene>
    <name evidence="7" type="primary">tolB</name>
    <name evidence="9" type="ORF">PIGHUM_04312</name>
</gene>
<feature type="domain" description="TolB N-terminal" evidence="8">
    <location>
        <begin position="51"/>
        <end position="150"/>
    </location>
</feature>
<evidence type="ECO:0000256" key="6">
    <source>
        <dbReference type="ARBA" id="ARBA00023306"/>
    </source>
</evidence>
<comment type="subcellular location">
    <subcellularLocation>
        <location evidence="1 7">Periplasm</location>
    </subcellularLocation>
</comment>